<feature type="compositionally biased region" description="Polar residues" evidence="1">
    <location>
        <begin position="1"/>
        <end position="18"/>
    </location>
</feature>
<evidence type="ECO:0000313" key="2">
    <source>
        <dbReference type="EMBL" id="MBX3889468.1"/>
    </source>
</evidence>
<comment type="caution">
    <text evidence="2">The sequence shown here is derived from an EMBL/GenBank/DDBJ whole genome shotgun (WGS) entry which is preliminary data.</text>
</comment>
<dbReference type="EMBL" id="QGBI01000005">
    <property type="protein sequence ID" value="MBX3889468.1"/>
    <property type="molecule type" value="Genomic_DNA"/>
</dbReference>
<reference evidence="2" key="1">
    <citation type="submission" date="2018-06" db="EMBL/GenBank/DDBJ databases">
        <authorList>
            <person name="O'Rourke A."/>
        </authorList>
    </citation>
    <scope>NUCLEOTIDE SEQUENCE</scope>
    <source>
        <strain evidence="2">132550021-3</strain>
    </source>
</reference>
<evidence type="ECO:0000313" key="3">
    <source>
        <dbReference type="Proteomes" id="UP001199322"/>
    </source>
</evidence>
<name>A0A9Q2C191_RALPI</name>
<organism evidence="2 3">
    <name type="scientific">Ralstonia pickettii</name>
    <name type="common">Burkholderia pickettii</name>
    <dbReference type="NCBI Taxonomy" id="329"/>
    <lineage>
        <taxon>Bacteria</taxon>
        <taxon>Pseudomonadati</taxon>
        <taxon>Pseudomonadota</taxon>
        <taxon>Betaproteobacteria</taxon>
        <taxon>Burkholderiales</taxon>
        <taxon>Burkholderiaceae</taxon>
        <taxon>Ralstonia</taxon>
    </lineage>
</organism>
<sequence>MKRNAVTRSISKSANSPAGDSLTEYQKGVGAAREFLRALSARAAAPKHSATSTADLPEQPEHPC</sequence>
<accession>A0A9Q2C191</accession>
<feature type="region of interest" description="Disordered" evidence="1">
    <location>
        <begin position="41"/>
        <end position="64"/>
    </location>
</feature>
<proteinExistence type="predicted"/>
<protein>
    <submittedName>
        <fullName evidence="2">Uncharacterized protein</fullName>
    </submittedName>
</protein>
<evidence type="ECO:0000256" key="1">
    <source>
        <dbReference type="SAM" id="MobiDB-lite"/>
    </source>
</evidence>
<dbReference type="AlphaFoldDB" id="A0A9Q2C191"/>
<dbReference type="Proteomes" id="UP001199322">
    <property type="component" value="Unassembled WGS sequence"/>
</dbReference>
<feature type="region of interest" description="Disordered" evidence="1">
    <location>
        <begin position="1"/>
        <end position="25"/>
    </location>
</feature>
<gene>
    <name evidence="2" type="ORF">DEE74_06270</name>
</gene>